<evidence type="ECO:0008006" key="3">
    <source>
        <dbReference type="Google" id="ProtNLM"/>
    </source>
</evidence>
<evidence type="ECO:0000313" key="2">
    <source>
        <dbReference type="Proteomes" id="UP000601171"/>
    </source>
</evidence>
<proteinExistence type="predicted"/>
<dbReference type="Proteomes" id="UP000601171">
    <property type="component" value="Unassembled WGS sequence"/>
</dbReference>
<evidence type="ECO:0000313" key="1">
    <source>
        <dbReference type="EMBL" id="MBC8586656.1"/>
    </source>
</evidence>
<name>A0A926ES37_9FIRM</name>
<gene>
    <name evidence="1" type="ORF">H8707_00155</name>
</gene>
<keyword evidence="2" id="KW-1185">Reference proteome</keyword>
<sequence>MVQHFNFFYDESEHSRKINHSTIVSENYYDNFITTIVGWQTADEKIVLKKYLDFEEKYSDRKSDGELKSTTLKKRQFKNGFASLNRDNIEFILDLFSIFDDNVLLYFSITSKIEYIINQLFLNYKNNIWEDMDMMRYSIVKAIVMYQPEEIISGMYENTGELVQLLKTFFNKRINVNKTNPKLKEHETLAFTQILILLDDINVKFDINWNYDIAFHGFKKYLIEKDISKYSLFLDREGDDGNTLKAAKQVGLTFVTEVDSKEITGIRMADMLVGIISKLLKSLHEELRYDSIEDGLNKKILGEGWFNLNEQQLFLYKQLTHIICEVNNAWYKSFCGIYSDDFIILVSLLNYISSFDTVNEIKAVDKKMHGEHFNAYVCKELESYFGRMESKLPIDPIPGGKKDYFYNQRGAKVFFNSSKQPLLKINEGCNIFNVLSVGFSNDGNAMITISENKNFLCYRLPKELFEWAMTCVAFANRGDNVFPSKVQFTKNGDRYYADVL</sequence>
<accession>A0A926ES37</accession>
<organism evidence="1 2">
    <name type="scientific">Paratissierella segnis</name>
    <dbReference type="NCBI Taxonomy" id="2763679"/>
    <lineage>
        <taxon>Bacteria</taxon>
        <taxon>Bacillati</taxon>
        <taxon>Bacillota</taxon>
        <taxon>Tissierellia</taxon>
        <taxon>Tissierellales</taxon>
        <taxon>Tissierellaceae</taxon>
        <taxon>Paratissierella</taxon>
    </lineage>
</organism>
<comment type="caution">
    <text evidence="1">The sequence shown here is derived from an EMBL/GenBank/DDBJ whole genome shotgun (WGS) entry which is preliminary data.</text>
</comment>
<dbReference type="InterPro" id="IPR024524">
    <property type="entry name" value="DUF3800"/>
</dbReference>
<dbReference type="Pfam" id="PF12686">
    <property type="entry name" value="DUF3800"/>
    <property type="match status" value="1"/>
</dbReference>
<reference evidence="1" key="1">
    <citation type="submission" date="2020-08" db="EMBL/GenBank/DDBJ databases">
        <title>Genome public.</title>
        <authorList>
            <person name="Liu C."/>
            <person name="Sun Q."/>
        </authorList>
    </citation>
    <scope>NUCLEOTIDE SEQUENCE</scope>
    <source>
        <strain evidence="1">BX21</strain>
    </source>
</reference>
<dbReference type="EMBL" id="JACRTG010000001">
    <property type="protein sequence ID" value="MBC8586656.1"/>
    <property type="molecule type" value="Genomic_DNA"/>
</dbReference>
<protein>
    <recommendedName>
        <fullName evidence="3">DUF3800 domain-containing protein</fullName>
    </recommendedName>
</protein>
<dbReference type="AlphaFoldDB" id="A0A926ES37"/>